<accession>A0A4P9W0B6</accession>
<evidence type="ECO:0000313" key="2">
    <source>
        <dbReference type="EMBL" id="RKO85559.1"/>
    </source>
</evidence>
<reference evidence="3" key="1">
    <citation type="journal article" date="2018" name="Nat. Microbiol.">
        <title>Leveraging single-cell genomics to expand the fungal tree of life.</title>
        <authorList>
            <person name="Ahrendt S.R."/>
            <person name="Quandt C.A."/>
            <person name="Ciobanu D."/>
            <person name="Clum A."/>
            <person name="Salamov A."/>
            <person name="Andreopoulos B."/>
            <person name="Cheng J.F."/>
            <person name="Woyke T."/>
            <person name="Pelin A."/>
            <person name="Henrissat B."/>
            <person name="Reynolds N.K."/>
            <person name="Benny G.L."/>
            <person name="Smith M.E."/>
            <person name="James T.Y."/>
            <person name="Grigoriev I.V."/>
        </authorList>
    </citation>
    <scope>NUCLEOTIDE SEQUENCE [LARGE SCALE GENOMIC DNA]</scope>
</reference>
<dbReference type="AlphaFoldDB" id="A0A4P9W0B6"/>
<name>A0A4P9W0B6_9FUNG</name>
<protein>
    <submittedName>
        <fullName evidence="2">Uncharacterized protein</fullName>
    </submittedName>
</protein>
<evidence type="ECO:0000256" key="1">
    <source>
        <dbReference type="SAM" id="MobiDB-lite"/>
    </source>
</evidence>
<dbReference type="EMBL" id="KZ998966">
    <property type="protein sequence ID" value="RKO85559.1"/>
    <property type="molecule type" value="Genomic_DNA"/>
</dbReference>
<evidence type="ECO:0000313" key="3">
    <source>
        <dbReference type="Proteomes" id="UP000269721"/>
    </source>
</evidence>
<sequence length="205" mass="21803">MGRPTSSLPTSPRAALRELSAFLSAKHQHSYVPAGADWRRNFLARTDWIPGHSPIASASFPRTASFCAPPSRDRHCLAPSTPPPSARSSWAVPTPVAAGFRPAGKESWKIYCEGDNGMRSGGPMSPGNLCKGVEQETNGVAKGKITHLIRTSAKTTELEVEAQGLADGALRALLVALEAATAKKVILEQSGFAREMVGSRQERGT</sequence>
<keyword evidence="3" id="KW-1185">Reference proteome</keyword>
<organism evidence="2 3">
    <name type="scientific">Blyttiomyces helicus</name>
    <dbReference type="NCBI Taxonomy" id="388810"/>
    <lineage>
        <taxon>Eukaryota</taxon>
        <taxon>Fungi</taxon>
        <taxon>Fungi incertae sedis</taxon>
        <taxon>Chytridiomycota</taxon>
        <taxon>Chytridiomycota incertae sedis</taxon>
        <taxon>Chytridiomycetes</taxon>
        <taxon>Chytridiomycetes incertae sedis</taxon>
        <taxon>Blyttiomyces</taxon>
    </lineage>
</organism>
<feature type="region of interest" description="Disordered" evidence="1">
    <location>
        <begin position="71"/>
        <end position="91"/>
    </location>
</feature>
<dbReference type="Proteomes" id="UP000269721">
    <property type="component" value="Unassembled WGS sequence"/>
</dbReference>
<gene>
    <name evidence="2" type="ORF">BDK51DRAFT_47288</name>
</gene>
<proteinExistence type="predicted"/>